<feature type="domain" description="Nrap protein" evidence="12">
    <location>
        <begin position="976"/>
        <end position="1122"/>
    </location>
</feature>
<comment type="similarity">
    <text evidence="2 5">Belongs to the NRAP family.</text>
</comment>
<gene>
    <name evidence="13" type="ORF">QBC47DRAFT_342500</name>
</gene>
<dbReference type="Pfam" id="PF17407">
    <property type="entry name" value="Nrap_D6"/>
    <property type="match status" value="1"/>
</dbReference>
<dbReference type="Gene3D" id="1.10.1410.10">
    <property type="match status" value="1"/>
</dbReference>
<evidence type="ECO:0000259" key="11">
    <source>
        <dbReference type="Pfam" id="PF17406"/>
    </source>
</evidence>
<dbReference type="InterPro" id="IPR035371">
    <property type="entry name" value="Nrap_D6"/>
</dbReference>
<keyword evidence="14" id="KW-1185">Reference proteome</keyword>
<dbReference type="GO" id="GO:0032545">
    <property type="term" value="C:CURI complex"/>
    <property type="evidence" value="ECO:0007669"/>
    <property type="project" value="TreeGrafter"/>
</dbReference>
<dbReference type="Pfam" id="PF17405">
    <property type="entry name" value="Nrap_D4"/>
    <property type="match status" value="1"/>
</dbReference>
<accession>A0AAJ0BHH9</accession>
<dbReference type="GO" id="GO:0006409">
    <property type="term" value="P:tRNA export from nucleus"/>
    <property type="evidence" value="ECO:0007669"/>
    <property type="project" value="TreeGrafter"/>
</dbReference>
<evidence type="ECO:0000256" key="5">
    <source>
        <dbReference type="RuleBase" id="RU364032"/>
    </source>
</evidence>
<keyword evidence="4 5" id="KW-0539">Nucleus</keyword>
<evidence type="ECO:0000259" key="8">
    <source>
        <dbReference type="Pfam" id="PF17403"/>
    </source>
</evidence>
<name>A0AAJ0BHH9_9PEZI</name>
<feature type="region of interest" description="Disordered" evidence="6">
    <location>
        <begin position="1"/>
        <end position="20"/>
    </location>
</feature>
<evidence type="ECO:0000256" key="4">
    <source>
        <dbReference type="ARBA" id="ARBA00023242"/>
    </source>
</evidence>
<dbReference type="InterPro" id="IPR035370">
    <property type="entry name" value="Nrap_D5"/>
</dbReference>
<keyword evidence="5" id="KW-0698">rRNA processing</keyword>
<dbReference type="GO" id="GO:0003723">
    <property type="term" value="F:RNA binding"/>
    <property type="evidence" value="ECO:0007669"/>
    <property type="project" value="UniProtKB-KW"/>
</dbReference>
<dbReference type="InterPro" id="IPR035368">
    <property type="entry name" value="Nrap_D3"/>
</dbReference>
<dbReference type="GO" id="GO:0034456">
    <property type="term" value="C:UTP-C complex"/>
    <property type="evidence" value="ECO:0007669"/>
    <property type="project" value="TreeGrafter"/>
</dbReference>
<reference evidence="13" key="1">
    <citation type="submission" date="2023-06" db="EMBL/GenBank/DDBJ databases">
        <title>Genome-scale phylogeny and comparative genomics of the fungal order Sordariales.</title>
        <authorList>
            <consortium name="Lawrence Berkeley National Laboratory"/>
            <person name="Hensen N."/>
            <person name="Bonometti L."/>
            <person name="Westerberg I."/>
            <person name="Brannstrom I.O."/>
            <person name="Guillou S."/>
            <person name="Cros-Aarteil S."/>
            <person name="Calhoun S."/>
            <person name="Haridas S."/>
            <person name="Kuo A."/>
            <person name="Mondo S."/>
            <person name="Pangilinan J."/>
            <person name="Riley R."/>
            <person name="Labutti K."/>
            <person name="Andreopoulos B."/>
            <person name="Lipzen A."/>
            <person name="Chen C."/>
            <person name="Yanf M."/>
            <person name="Daum C."/>
            <person name="Ng V."/>
            <person name="Clum A."/>
            <person name="Steindorff A."/>
            <person name="Ohm R."/>
            <person name="Martin F."/>
            <person name="Silar P."/>
            <person name="Natvig D."/>
            <person name="Lalanne C."/>
            <person name="Gautier V."/>
            <person name="Ament-Velasquez S.L."/>
            <person name="Kruys A."/>
            <person name="Hutchinson M.I."/>
            <person name="Powell A.J."/>
            <person name="Barry K."/>
            <person name="Miller A.N."/>
            <person name="Grigoriev I.V."/>
            <person name="Debuchy R."/>
            <person name="Gladieux P."/>
            <person name="Thoren M.H."/>
            <person name="Johannesson H."/>
        </authorList>
    </citation>
    <scope>NUCLEOTIDE SEQUENCE</scope>
    <source>
        <strain evidence="13">PSN4</strain>
    </source>
</reference>
<feature type="domain" description="Nrap protein" evidence="10">
    <location>
        <begin position="625"/>
        <end position="810"/>
    </location>
</feature>
<dbReference type="Pfam" id="PF17404">
    <property type="entry name" value="Nrap_D3"/>
    <property type="match status" value="1"/>
</dbReference>
<feature type="domain" description="Nrap protein" evidence="11">
    <location>
        <begin position="814"/>
        <end position="974"/>
    </location>
</feature>
<evidence type="ECO:0000313" key="13">
    <source>
        <dbReference type="EMBL" id="KAK1757279.1"/>
    </source>
</evidence>
<keyword evidence="5" id="KW-0687">Ribonucleoprotein</keyword>
<evidence type="ECO:0000313" key="14">
    <source>
        <dbReference type="Proteomes" id="UP001239445"/>
    </source>
</evidence>
<dbReference type="PANTHER" id="PTHR17972:SF0">
    <property type="entry name" value="NUCLEOLAR PROTEIN 6"/>
    <property type="match status" value="1"/>
</dbReference>
<dbReference type="GO" id="GO:0006364">
    <property type="term" value="P:rRNA processing"/>
    <property type="evidence" value="ECO:0007669"/>
    <property type="project" value="UniProtKB-KW"/>
</dbReference>
<comment type="subcellular location">
    <subcellularLocation>
        <location evidence="1 5">Nucleus</location>
        <location evidence="1 5">Nucleolus</location>
    </subcellularLocation>
</comment>
<dbReference type="Pfam" id="PF17403">
    <property type="entry name" value="Nrap_D2"/>
    <property type="match status" value="1"/>
</dbReference>
<protein>
    <recommendedName>
        <fullName evidence="5">U3 small nucleolar RNA-associated protein 22</fullName>
    </recommendedName>
</protein>
<feature type="compositionally biased region" description="Basic residues" evidence="6">
    <location>
        <begin position="1"/>
        <end position="11"/>
    </location>
</feature>
<feature type="domain" description="Nrap protein" evidence="9">
    <location>
        <begin position="444"/>
        <end position="602"/>
    </location>
</feature>
<evidence type="ECO:0000256" key="3">
    <source>
        <dbReference type="ARBA" id="ARBA00022884"/>
    </source>
</evidence>
<evidence type="ECO:0000259" key="12">
    <source>
        <dbReference type="Pfam" id="PF17407"/>
    </source>
</evidence>
<dbReference type="GO" id="GO:0032040">
    <property type="term" value="C:small-subunit processome"/>
    <property type="evidence" value="ECO:0007669"/>
    <property type="project" value="TreeGrafter"/>
</dbReference>
<evidence type="ECO:0000259" key="7">
    <source>
        <dbReference type="Pfam" id="PF03813"/>
    </source>
</evidence>
<sequence length="1126" mass="125688">MESAPAKRRKLDHSQTKTDNALQTAAVTGVSRSRAFVLETEELLDEVSLDYATAFKGADELLHKIKSSIESIEPHEPTQITEAAARIEKKHRVKVPFPDPRPSKSSNYKVSVAKPTQFNVVGSYVSKTMVKTQKCHTIDMVFLIPAEILQEKDYLDLRYFYKRAYVLALASAVLQNDFGTTADLSYEHLHGNPLCPVIVLQPQALGGSEKPSSDENSGDAQTQKPLDYRIRIIPCAPDEFFPKSKLHLGASLVRKGKDGDNSSASLPTPFYNSTLVAEGCFFPYLRVLRQAEKRCKAFKNACILGRIWLQQRGFGGSVAQGGFGHFEWALLLALLLQGGENKGNASLSPSLSSTQLFKAMVQFLSVTNFAEKPCVLGSSTAGEDISDAGPVIYDSVRQLNIAFKMSPWSAAMLYQQARWTRNILNDSSVDQFNPCFILKADLPLQSFDMIARLNRSGKFDETAESDCRGKVWQFSSKVYRILKRALSDKELGERARLIHVRLPECAPWPLAEKPKSPKVSGVEVGILFDPTNAGRTVDRGPVAGPSAQEKEDCEKFRRFWGSKAELRRFEGDGIRETVLWSSASPFDLCEEIMRYILNLHLQIGALDDDLTFYGHALSRLLPLNPTDSAVFNAARKAFTSFERDIRDLEDLPLQVRQVAPICPELRHASVKLPQLSPSNIGSQPMEAVISFEASGKWPESLAAIQRTKIAFLLMIGNLLEEKKRGRVKTWVGLEDGQSDIENLAFLDIVYESGASFRLRIHSDLEEALLERQTKDKTVEQHIRTRTAASLATFRRLYTHLPLHTQTISTFVTRFPALSGAIRLLKQWFNMHKLSYHFTDEFIELVALHVFISPYPWDAPSSANTGFFRALRFLAHWDWRSEPLVLDTGGDMPPADRTAIATRLEAWRKIDPSMSHTVVFVATAQDTTGVAYTSVDGHAKPTKVVATRMTALAKSASRVVREQGLALDTRTLFVPSLKEYDVLIYLNGRVAKDTRRTYPTDDPIGLAENPVKHGKFKNLDERTGQEPLPLAQYPSQALLKHLDEAYDGVLVFFRGAADDTTIGAIWNPQAQSRKFKINMPASYKPVGTTDSDESDEEEVDVVLNREGILAEIARVGGDLIEKIDMKT</sequence>
<dbReference type="Proteomes" id="UP001239445">
    <property type="component" value="Unassembled WGS sequence"/>
</dbReference>
<dbReference type="Pfam" id="PF03813">
    <property type="entry name" value="Nrap"/>
    <property type="match status" value="1"/>
</dbReference>
<dbReference type="Pfam" id="PF17406">
    <property type="entry name" value="Nrap_D5"/>
    <property type="match status" value="1"/>
</dbReference>
<evidence type="ECO:0000259" key="10">
    <source>
        <dbReference type="Pfam" id="PF17405"/>
    </source>
</evidence>
<feature type="domain" description="Nrap protein" evidence="8">
    <location>
        <begin position="297"/>
        <end position="439"/>
    </location>
</feature>
<dbReference type="EMBL" id="MU839831">
    <property type="protein sequence ID" value="KAK1757279.1"/>
    <property type="molecule type" value="Genomic_DNA"/>
</dbReference>
<evidence type="ECO:0000259" key="9">
    <source>
        <dbReference type="Pfam" id="PF17404"/>
    </source>
</evidence>
<evidence type="ECO:0000256" key="6">
    <source>
        <dbReference type="SAM" id="MobiDB-lite"/>
    </source>
</evidence>
<dbReference type="InterPro" id="IPR035082">
    <property type="entry name" value="Nrap_D1"/>
</dbReference>
<dbReference type="PANTHER" id="PTHR17972">
    <property type="entry name" value="NUCLEOLAR RNA-ASSOCIATED PROTEIN"/>
    <property type="match status" value="1"/>
</dbReference>
<dbReference type="InterPro" id="IPR005554">
    <property type="entry name" value="NOL6/Upt22"/>
</dbReference>
<proteinExistence type="inferred from homology"/>
<keyword evidence="5" id="KW-0690">Ribosome biogenesis</keyword>
<evidence type="ECO:0000256" key="2">
    <source>
        <dbReference type="ARBA" id="ARBA00006674"/>
    </source>
</evidence>
<comment type="caution">
    <text evidence="13">The sequence shown here is derived from an EMBL/GenBank/DDBJ whole genome shotgun (WGS) entry which is preliminary data.</text>
</comment>
<dbReference type="InterPro" id="IPR035369">
    <property type="entry name" value="Nrap_D4"/>
</dbReference>
<organism evidence="13 14">
    <name type="scientific">Echria macrotheca</name>
    <dbReference type="NCBI Taxonomy" id="438768"/>
    <lineage>
        <taxon>Eukaryota</taxon>
        <taxon>Fungi</taxon>
        <taxon>Dikarya</taxon>
        <taxon>Ascomycota</taxon>
        <taxon>Pezizomycotina</taxon>
        <taxon>Sordariomycetes</taxon>
        <taxon>Sordariomycetidae</taxon>
        <taxon>Sordariales</taxon>
        <taxon>Schizotheciaceae</taxon>
        <taxon>Echria</taxon>
    </lineage>
</organism>
<feature type="domain" description="Nrap protein" evidence="7">
    <location>
        <begin position="138"/>
        <end position="293"/>
    </location>
</feature>
<evidence type="ECO:0000256" key="1">
    <source>
        <dbReference type="ARBA" id="ARBA00004604"/>
    </source>
</evidence>
<keyword evidence="3 5" id="KW-0694">RNA-binding</keyword>
<dbReference type="Gene3D" id="3.30.70.3030">
    <property type="match status" value="1"/>
</dbReference>
<dbReference type="AlphaFoldDB" id="A0AAJ0BHH9"/>
<dbReference type="InterPro" id="IPR035367">
    <property type="entry name" value="Nrap_D2"/>
</dbReference>